<keyword evidence="2" id="KW-0489">Methyltransferase</keyword>
<evidence type="ECO:0000256" key="9">
    <source>
        <dbReference type="ARBA" id="ARBA00023159"/>
    </source>
</evidence>
<evidence type="ECO:0000256" key="1">
    <source>
        <dbReference type="ARBA" id="ARBA00001947"/>
    </source>
</evidence>
<keyword evidence="7" id="KW-0805">Transcription regulation</keyword>
<evidence type="ECO:0000313" key="14">
    <source>
        <dbReference type="Proteomes" id="UP000029223"/>
    </source>
</evidence>
<dbReference type="PANTHER" id="PTHR43280:SF2">
    <property type="entry name" value="HTH-TYPE TRANSCRIPTIONAL REGULATOR EXSA"/>
    <property type="match status" value="1"/>
</dbReference>
<keyword evidence="4" id="KW-0479">Metal-binding</keyword>
<dbReference type="InterPro" id="IPR037046">
    <property type="entry name" value="AlkA_N_sf"/>
</dbReference>
<keyword evidence="6" id="KW-0862">Zinc</keyword>
<feature type="domain" description="HTH araC/xylS-type" evidence="12">
    <location>
        <begin position="95"/>
        <end position="193"/>
    </location>
</feature>
<comment type="cofactor">
    <cofactor evidence="1">
        <name>Zn(2+)</name>
        <dbReference type="ChEBI" id="CHEBI:29105"/>
    </cofactor>
</comment>
<protein>
    <submittedName>
        <fullName evidence="13">ADA regulatory protein</fullName>
    </submittedName>
</protein>
<keyword evidence="11" id="KW-0234">DNA repair</keyword>
<keyword evidence="10" id="KW-0804">Transcription</keyword>
<evidence type="ECO:0000256" key="5">
    <source>
        <dbReference type="ARBA" id="ARBA00022763"/>
    </source>
</evidence>
<dbReference type="Pfam" id="PF12833">
    <property type="entry name" value="HTH_18"/>
    <property type="match status" value="1"/>
</dbReference>
<dbReference type="Gene3D" id="3.40.10.10">
    <property type="entry name" value="DNA Methylphosphotriester Repair Domain"/>
    <property type="match status" value="1"/>
</dbReference>
<dbReference type="Pfam" id="PF02805">
    <property type="entry name" value="Ada_Zn_binding"/>
    <property type="match status" value="1"/>
</dbReference>
<reference evidence="14" key="2">
    <citation type="submission" date="2014-09" db="EMBL/GenBank/DDBJ databases">
        <authorList>
            <consortium name="NBRP consortium"/>
            <person name="Sawabe T."/>
            <person name="Meirelles P."/>
            <person name="Nakanishi M."/>
            <person name="Sayaka M."/>
            <person name="Hattori M."/>
            <person name="Ohkuma M."/>
        </authorList>
    </citation>
    <scope>NUCLEOTIDE SEQUENCE [LARGE SCALE GENOMIC DNA]</scope>
    <source>
        <strain evidence="14">JCM 19239</strain>
    </source>
</reference>
<evidence type="ECO:0000256" key="6">
    <source>
        <dbReference type="ARBA" id="ARBA00022833"/>
    </source>
</evidence>
<keyword evidence="14" id="KW-1185">Reference proteome</keyword>
<dbReference type="InterPro" id="IPR035451">
    <property type="entry name" value="Ada-like_dom_sf"/>
</dbReference>
<dbReference type="InterPro" id="IPR018062">
    <property type="entry name" value="HTH_AraC-typ_CS"/>
</dbReference>
<dbReference type="SMART" id="SM00342">
    <property type="entry name" value="HTH_ARAC"/>
    <property type="match status" value="1"/>
</dbReference>
<dbReference type="Gene3D" id="1.10.340.30">
    <property type="entry name" value="Hypothetical protein, domain 2"/>
    <property type="match status" value="1"/>
</dbReference>
<dbReference type="Pfam" id="PF06029">
    <property type="entry name" value="AlkA_N"/>
    <property type="match status" value="1"/>
</dbReference>
<evidence type="ECO:0000256" key="11">
    <source>
        <dbReference type="ARBA" id="ARBA00023204"/>
    </source>
</evidence>
<accession>A0ABQ0J982</accession>
<name>A0ABQ0J982_9VIBR</name>
<dbReference type="Gene3D" id="1.10.10.60">
    <property type="entry name" value="Homeodomain-like"/>
    <property type="match status" value="1"/>
</dbReference>
<dbReference type="PROSITE" id="PS01124">
    <property type="entry name" value="HTH_ARAC_FAMILY_2"/>
    <property type="match status" value="1"/>
</dbReference>
<evidence type="ECO:0000256" key="10">
    <source>
        <dbReference type="ARBA" id="ARBA00023163"/>
    </source>
</evidence>
<evidence type="ECO:0000256" key="2">
    <source>
        <dbReference type="ARBA" id="ARBA00022603"/>
    </source>
</evidence>
<dbReference type="SUPFAM" id="SSF55945">
    <property type="entry name" value="TATA-box binding protein-like"/>
    <property type="match status" value="1"/>
</dbReference>
<dbReference type="InterPro" id="IPR011257">
    <property type="entry name" value="DNA_glycosylase"/>
</dbReference>
<dbReference type="InterPro" id="IPR010316">
    <property type="entry name" value="AlkA_N"/>
</dbReference>
<dbReference type="InterPro" id="IPR009057">
    <property type="entry name" value="Homeodomain-like_sf"/>
</dbReference>
<dbReference type="EMBL" id="BBMS01000008">
    <property type="protein sequence ID" value="GAL25267.1"/>
    <property type="molecule type" value="Genomic_DNA"/>
</dbReference>
<dbReference type="SMART" id="SM01009">
    <property type="entry name" value="AlkA_N"/>
    <property type="match status" value="1"/>
</dbReference>
<dbReference type="InterPro" id="IPR018060">
    <property type="entry name" value="HTH_AraC"/>
</dbReference>
<evidence type="ECO:0000256" key="8">
    <source>
        <dbReference type="ARBA" id="ARBA00023125"/>
    </source>
</evidence>
<evidence type="ECO:0000313" key="13">
    <source>
        <dbReference type="EMBL" id="GAL25267.1"/>
    </source>
</evidence>
<reference evidence="14" key="1">
    <citation type="submission" date="2014-09" db="EMBL/GenBank/DDBJ databases">
        <title>Vibrio variabilis JCM 19239. (C206) whole genome shotgun sequence.</title>
        <authorList>
            <person name="Sawabe T."/>
            <person name="Meirelles P."/>
            <person name="Nakanishi M."/>
            <person name="Sayaka M."/>
            <person name="Hattori M."/>
            <person name="Ohkuma M."/>
        </authorList>
    </citation>
    <scope>NUCLEOTIDE SEQUENCE [LARGE SCALE GENOMIC DNA]</scope>
    <source>
        <strain evidence="14">JCM 19239</strain>
    </source>
</reference>
<proteinExistence type="predicted"/>
<keyword evidence="8" id="KW-0238">DNA-binding</keyword>
<dbReference type="PANTHER" id="PTHR43280">
    <property type="entry name" value="ARAC-FAMILY TRANSCRIPTIONAL REGULATOR"/>
    <property type="match status" value="1"/>
</dbReference>
<comment type="caution">
    <text evidence="13">The sequence shown here is derived from an EMBL/GenBank/DDBJ whole genome shotgun (WGS) entry which is preliminary data.</text>
</comment>
<gene>
    <name evidence="13" type="ORF">JCM19239_5157</name>
</gene>
<dbReference type="SUPFAM" id="SSF46689">
    <property type="entry name" value="Homeodomain-like"/>
    <property type="match status" value="2"/>
</dbReference>
<organism evidence="13 14">
    <name type="scientific">Vibrio variabilis</name>
    <dbReference type="NCBI Taxonomy" id="990271"/>
    <lineage>
        <taxon>Bacteria</taxon>
        <taxon>Pseudomonadati</taxon>
        <taxon>Pseudomonadota</taxon>
        <taxon>Gammaproteobacteria</taxon>
        <taxon>Vibrionales</taxon>
        <taxon>Vibrionaceae</taxon>
        <taxon>Vibrio</taxon>
    </lineage>
</organism>
<evidence type="ECO:0000256" key="4">
    <source>
        <dbReference type="ARBA" id="ARBA00022723"/>
    </source>
</evidence>
<dbReference type="Gene3D" id="3.30.310.20">
    <property type="entry name" value="DNA-3-methyladenine glycosylase AlkA, N-terminal domain"/>
    <property type="match status" value="1"/>
</dbReference>
<keyword evidence="3" id="KW-0808">Transferase</keyword>
<dbReference type="InterPro" id="IPR004026">
    <property type="entry name" value="Ada_DNA_repair_Zn-bd"/>
</dbReference>
<evidence type="ECO:0000256" key="7">
    <source>
        <dbReference type="ARBA" id="ARBA00023015"/>
    </source>
</evidence>
<dbReference type="Proteomes" id="UP000029223">
    <property type="component" value="Unassembled WGS sequence"/>
</dbReference>
<keyword evidence="9" id="KW-0010">Activator</keyword>
<sequence length="437" mass="49463">MCILVLNRASMTNEQYQSARLSRDSRFDGVFFVAVKTTGIFCRPICPANPPKEQNVEYFTNAHMALEAGYRPCLRCRPESAPNSWAWLGAETSFRRALTLIEQGALNQSSCEELSDRLGISSRYLRQLFKTHLGVSPKKYAQYHQLMFAKQLLHHSMLSISDIGFACGFNSTRRFNDAFKKTLNLTPSQLRRHGLDKEARNVVYLAYRGAYDWQSLLSFYQKRAINGIEKVTDTSYERYVEISGSLAWFKIFADHEGKQTVKIEFEMEDVTKLSTLLTTIRRVFDLDTDITAVESHLNGINHELIVHSGLRLPGVWSTWEAGVRAVLGQQVSVKAAIGQLNLLSESLDYRVSGQLVFPTPGVVSNADLSFLRMPQSRKDTLARLASHLREHCDDSPNNWLALKGIGPWTVNYALMRGQSEPDLFLSSDLIVKKIPKN</sequence>
<dbReference type="PROSITE" id="PS00041">
    <property type="entry name" value="HTH_ARAC_FAMILY_1"/>
    <property type="match status" value="1"/>
</dbReference>
<evidence type="ECO:0000259" key="12">
    <source>
        <dbReference type="PROSITE" id="PS01124"/>
    </source>
</evidence>
<dbReference type="SUPFAM" id="SSF57884">
    <property type="entry name" value="Ada DNA repair protein, N-terminal domain (N-Ada 10)"/>
    <property type="match status" value="1"/>
</dbReference>
<dbReference type="SUPFAM" id="SSF48150">
    <property type="entry name" value="DNA-glycosylase"/>
    <property type="match status" value="1"/>
</dbReference>
<keyword evidence="5" id="KW-0227">DNA damage</keyword>
<evidence type="ECO:0000256" key="3">
    <source>
        <dbReference type="ARBA" id="ARBA00022679"/>
    </source>
</evidence>